<keyword evidence="3" id="KW-1185">Reference proteome</keyword>
<organism evidence="2 3">
    <name type="scientific">Thalassiosira oceanica</name>
    <name type="common">Marine diatom</name>
    <dbReference type="NCBI Taxonomy" id="159749"/>
    <lineage>
        <taxon>Eukaryota</taxon>
        <taxon>Sar</taxon>
        <taxon>Stramenopiles</taxon>
        <taxon>Ochrophyta</taxon>
        <taxon>Bacillariophyta</taxon>
        <taxon>Coscinodiscophyceae</taxon>
        <taxon>Thalassiosirophycidae</taxon>
        <taxon>Thalassiosirales</taxon>
        <taxon>Thalassiosiraceae</taxon>
        <taxon>Thalassiosira</taxon>
    </lineage>
</organism>
<feature type="region of interest" description="Disordered" evidence="1">
    <location>
        <begin position="1"/>
        <end position="70"/>
    </location>
</feature>
<feature type="compositionally biased region" description="Basic and acidic residues" evidence="1">
    <location>
        <begin position="39"/>
        <end position="70"/>
    </location>
</feature>
<evidence type="ECO:0000256" key="1">
    <source>
        <dbReference type="SAM" id="MobiDB-lite"/>
    </source>
</evidence>
<reference evidence="2 3" key="1">
    <citation type="journal article" date="2012" name="Genome Biol.">
        <title>Genome and low-iron response of an oceanic diatom adapted to chronic iron limitation.</title>
        <authorList>
            <person name="Lommer M."/>
            <person name="Specht M."/>
            <person name="Roy A.S."/>
            <person name="Kraemer L."/>
            <person name="Andreson R."/>
            <person name="Gutowska M.A."/>
            <person name="Wolf J."/>
            <person name="Bergner S.V."/>
            <person name="Schilhabel M.B."/>
            <person name="Klostermeier U.C."/>
            <person name="Beiko R.G."/>
            <person name="Rosenstiel P."/>
            <person name="Hippler M."/>
            <person name="Laroche J."/>
        </authorList>
    </citation>
    <scope>NUCLEOTIDE SEQUENCE [LARGE SCALE GENOMIC DNA]</scope>
    <source>
        <strain evidence="2 3">CCMP1005</strain>
    </source>
</reference>
<feature type="compositionally biased region" description="Basic and acidic residues" evidence="1">
    <location>
        <begin position="1"/>
        <end position="25"/>
    </location>
</feature>
<evidence type="ECO:0000313" key="2">
    <source>
        <dbReference type="EMBL" id="EJK61743.1"/>
    </source>
</evidence>
<proteinExistence type="predicted"/>
<comment type="caution">
    <text evidence="2">The sequence shown here is derived from an EMBL/GenBank/DDBJ whole genome shotgun (WGS) entry which is preliminary data.</text>
</comment>
<dbReference type="AlphaFoldDB" id="K0S6R2"/>
<accession>K0S6R2</accession>
<dbReference type="EMBL" id="AGNL01019554">
    <property type="protein sequence ID" value="EJK61743.1"/>
    <property type="molecule type" value="Genomic_DNA"/>
</dbReference>
<name>K0S6R2_THAOC</name>
<protein>
    <submittedName>
        <fullName evidence="2">Uncharacterized protein</fullName>
    </submittedName>
</protein>
<dbReference type="Proteomes" id="UP000266841">
    <property type="component" value="Unassembled WGS sequence"/>
</dbReference>
<gene>
    <name evidence="2" type="ORF">THAOC_17713</name>
</gene>
<evidence type="ECO:0000313" key="3">
    <source>
        <dbReference type="Proteomes" id="UP000266841"/>
    </source>
</evidence>
<feature type="non-terminal residue" evidence="2">
    <location>
        <position position="1"/>
    </location>
</feature>
<sequence length="70" mass="7934">SEMGDERGPWRGEESRTTESCERAAKPSAPVTLQQFDPRGSDPGRAEERGKLEPMQQSDKEREDNMPSHF</sequence>